<evidence type="ECO:0000313" key="3">
    <source>
        <dbReference type="EMBL" id="PRQ26798.1"/>
    </source>
</evidence>
<dbReference type="Proteomes" id="UP000238479">
    <property type="component" value="Chromosome 6"/>
</dbReference>
<keyword evidence="4" id="KW-1185">Reference proteome</keyword>
<proteinExistence type="predicted"/>
<keyword evidence="2" id="KW-0812">Transmembrane</keyword>
<feature type="transmembrane region" description="Helical" evidence="2">
    <location>
        <begin position="195"/>
        <end position="223"/>
    </location>
</feature>
<feature type="region of interest" description="Disordered" evidence="1">
    <location>
        <begin position="1"/>
        <end position="21"/>
    </location>
</feature>
<evidence type="ECO:0000256" key="2">
    <source>
        <dbReference type="SAM" id="Phobius"/>
    </source>
</evidence>
<feature type="compositionally biased region" description="Low complexity" evidence="1">
    <location>
        <begin position="1"/>
        <end position="20"/>
    </location>
</feature>
<keyword evidence="2" id="KW-0472">Membrane</keyword>
<organism evidence="3 4">
    <name type="scientific">Rosa chinensis</name>
    <name type="common">China rose</name>
    <dbReference type="NCBI Taxonomy" id="74649"/>
    <lineage>
        <taxon>Eukaryota</taxon>
        <taxon>Viridiplantae</taxon>
        <taxon>Streptophyta</taxon>
        <taxon>Embryophyta</taxon>
        <taxon>Tracheophyta</taxon>
        <taxon>Spermatophyta</taxon>
        <taxon>Magnoliopsida</taxon>
        <taxon>eudicotyledons</taxon>
        <taxon>Gunneridae</taxon>
        <taxon>Pentapetalae</taxon>
        <taxon>rosids</taxon>
        <taxon>fabids</taxon>
        <taxon>Rosales</taxon>
        <taxon>Rosaceae</taxon>
        <taxon>Rosoideae</taxon>
        <taxon>Rosoideae incertae sedis</taxon>
        <taxon>Rosa</taxon>
    </lineage>
</organism>
<name>A0A2P6PXZ0_ROSCH</name>
<dbReference type="EC" id="1.3.3.3" evidence="3"/>
<keyword evidence="2" id="KW-1133">Transmembrane helix</keyword>
<dbReference type="AlphaFoldDB" id="A0A2P6PXZ0"/>
<evidence type="ECO:0000313" key="4">
    <source>
        <dbReference type="Proteomes" id="UP000238479"/>
    </source>
</evidence>
<reference evidence="3 4" key="1">
    <citation type="journal article" date="2018" name="Nat. Genet.">
        <title>The Rosa genome provides new insights in the design of modern roses.</title>
        <authorList>
            <person name="Bendahmane M."/>
        </authorList>
    </citation>
    <scope>NUCLEOTIDE SEQUENCE [LARGE SCALE GENOMIC DNA]</scope>
    <source>
        <strain evidence="4">cv. Old Blush</strain>
    </source>
</reference>
<dbReference type="Gene3D" id="3.40.1500.10">
    <property type="entry name" value="Coproporphyrinogen III oxidase, aerobic"/>
    <property type="match status" value="1"/>
</dbReference>
<dbReference type="UniPathway" id="UPA00251">
    <property type="reaction ID" value="UER00322"/>
</dbReference>
<dbReference type="InterPro" id="IPR036406">
    <property type="entry name" value="Coprogen_oxidase_aer_sf"/>
</dbReference>
<sequence>MPPPATLSSSSSFTLLSPSPKLASFHSKTHSFNSTTRFMRPRSPPSITLQCAVIEKETPEMKKSETFLHELSSSTSIRARFDKMIREAPDTMCEAIAIWEKAGINVSVVYGVMPPEAYRAAKIAATYHKPGRCCSSLPELALRLLDLCSNCEKMSPPPLPSLLYLGLSWQKRKKKRRGGERWVEKDNDKVFLNLLYIYILFLFAIYLYHASGLVVGAFVCICVRGEGGFRVSLTSKSGICFGFFPYSVGHSQFGNFTSVWTLLLMSWKCHVST</sequence>
<dbReference type="GO" id="GO:0004109">
    <property type="term" value="F:coproporphyrinogen oxidase activity"/>
    <property type="evidence" value="ECO:0007669"/>
    <property type="project" value="UniProtKB-EC"/>
</dbReference>
<dbReference type="Gramene" id="PRQ26798">
    <property type="protein sequence ID" value="PRQ26798"/>
    <property type="gene ID" value="RchiOBHm_Chr6g0298511"/>
</dbReference>
<dbReference type="GO" id="GO:0006782">
    <property type="term" value="P:protoporphyrinogen IX biosynthetic process"/>
    <property type="evidence" value="ECO:0007669"/>
    <property type="project" value="UniProtKB-UniPathway"/>
</dbReference>
<protein>
    <submittedName>
        <fullName evidence="3">Putative coproporphyrinogen oxidase</fullName>
        <ecNumber evidence="3">1.3.3.3</ecNumber>
    </submittedName>
</protein>
<evidence type="ECO:0000256" key="1">
    <source>
        <dbReference type="SAM" id="MobiDB-lite"/>
    </source>
</evidence>
<dbReference type="STRING" id="74649.A0A2P6PXZ0"/>
<dbReference type="EMBL" id="PDCK01000044">
    <property type="protein sequence ID" value="PRQ26798.1"/>
    <property type="molecule type" value="Genomic_DNA"/>
</dbReference>
<gene>
    <name evidence="3" type="ORF">RchiOBHm_Chr6g0298511</name>
</gene>
<comment type="caution">
    <text evidence="3">The sequence shown here is derived from an EMBL/GenBank/DDBJ whole genome shotgun (WGS) entry which is preliminary data.</text>
</comment>
<accession>A0A2P6PXZ0</accession>
<keyword evidence="3" id="KW-0560">Oxidoreductase</keyword>